<keyword evidence="3 7" id="KW-0812">Transmembrane</keyword>
<dbReference type="RefSeq" id="WP_013138429.1">
    <property type="nucleotide sequence ID" value="NC_014168.1"/>
</dbReference>
<evidence type="ECO:0000313" key="10">
    <source>
        <dbReference type="Proteomes" id="UP000002247"/>
    </source>
</evidence>
<dbReference type="PANTHER" id="PTHR36115:SF4">
    <property type="entry name" value="MEMBRANE PROTEIN"/>
    <property type="match status" value="1"/>
</dbReference>
<accession>D6Z7P6</accession>
<feature type="transmembrane region" description="Helical" evidence="7">
    <location>
        <begin position="158"/>
        <end position="177"/>
    </location>
</feature>
<dbReference type="GO" id="GO:0005886">
    <property type="term" value="C:plasma membrane"/>
    <property type="evidence" value="ECO:0007669"/>
    <property type="project" value="UniProtKB-SubCell"/>
</dbReference>
<dbReference type="STRING" id="640132.Srot_1513"/>
<evidence type="ECO:0000256" key="3">
    <source>
        <dbReference type="ARBA" id="ARBA00022692"/>
    </source>
</evidence>
<proteinExistence type="predicted"/>
<evidence type="ECO:0000256" key="7">
    <source>
        <dbReference type="SAM" id="Phobius"/>
    </source>
</evidence>
<feature type="domain" description="RDD" evidence="8">
    <location>
        <begin position="115"/>
        <end position="252"/>
    </location>
</feature>
<evidence type="ECO:0000256" key="1">
    <source>
        <dbReference type="ARBA" id="ARBA00004651"/>
    </source>
</evidence>
<dbReference type="Pfam" id="PF06271">
    <property type="entry name" value="RDD"/>
    <property type="match status" value="1"/>
</dbReference>
<feature type="transmembrane region" description="Helical" evidence="7">
    <location>
        <begin position="213"/>
        <end position="238"/>
    </location>
</feature>
<reference evidence="9 10" key="1">
    <citation type="journal article" date="2010" name="Stand. Genomic Sci.">
        <title>Complete genome sequence of Segniliparus rotundus type strain (CDC 1076).</title>
        <authorList>
            <person name="Sikorski J."/>
            <person name="Lapidus A."/>
            <person name="Copeland A."/>
            <person name="Misra M."/>
            <person name="Glavina Del Rio T."/>
            <person name="Nolan M."/>
            <person name="Lucas S."/>
            <person name="Chen F."/>
            <person name="Tice H."/>
            <person name="Cheng J.F."/>
            <person name="Jando M."/>
            <person name="Schneider S."/>
            <person name="Bruce D."/>
            <person name="Goodwin L."/>
            <person name="Pitluck S."/>
            <person name="Liolios K."/>
            <person name="Mikhailova N."/>
            <person name="Pati A."/>
            <person name="Ivanova N."/>
            <person name="Mavromatis K."/>
            <person name="Chen A."/>
            <person name="Palaniappan K."/>
            <person name="Chertkov O."/>
            <person name="Land M."/>
            <person name="Hauser L."/>
            <person name="Chang Y.J."/>
            <person name="Jeffries C.D."/>
            <person name="Brettin T."/>
            <person name="Detter J.C."/>
            <person name="Han C."/>
            <person name="Rohde M."/>
            <person name="Goker M."/>
            <person name="Bristow J."/>
            <person name="Eisen J.A."/>
            <person name="Markowitz V."/>
            <person name="Hugenholtz P."/>
            <person name="Kyrpides N.C."/>
            <person name="Klenk H.P."/>
        </authorList>
    </citation>
    <scope>NUCLEOTIDE SEQUENCE [LARGE SCALE GENOMIC DNA]</scope>
    <source>
        <strain evidence="10">ATCC BAA-972 / CDC 1076 / CIP 108378 / DSM 44985 / JCM 13578</strain>
    </source>
</reference>
<keyword evidence="10" id="KW-1185">Reference proteome</keyword>
<gene>
    <name evidence="9" type="ordered locus">Srot_1513</name>
</gene>
<dbReference type="EMBL" id="CP001958">
    <property type="protein sequence ID" value="ADG97976.1"/>
    <property type="molecule type" value="Genomic_DNA"/>
</dbReference>
<evidence type="ECO:0000256" key="2">
    <source>
        <dbReference type="ARBA" id="ARBA00022475"/>
    </source>
</evidence>
<sequence>MSDPFEAMRIPREPAPDSAPGQPVPQQGAAPAAPVPAQPVRQAPAQGSRFAGHPTPGPSEDPFDHMRIRPESVQPPMRPGGDGAPVPAGAAPQARSQSKTLLADVPRLRTYSGSATLGARILARIVDAVVVAAVAVGLWFLFASLLKGKLVLDFSVRSYFAFALVFVALNLIYEVLCTQFGGSTLGRAIFKLHIVQYNTGEVMDTSTSITRQLLPSAAFLVPFAGIVLAPLTYLSALWDPTRLKRDWNDRLTETTWVRRD</sequence>
<feature type="compositionally biased region" description="Low complexity" evidence="6">
    <location>
        <begin position="19"/>
        <end position="32"/>
    </location>
</feature>
<feature type="region of interest" description="Disordered" evidence="6">
    <location>
        <begin position="1"/>
        <end position="99"/>
    </location>
</feature>
<dbReference type="AlphaFoldDB" id="D6Z7P6"/>
<evidence type="ECO:0000259" key="8">
    <source>
        <dbReference type="Pfam" id="PF06271"/>
    </source>
</evidence>
<keyword evidence="4 7" id="KW-1133">Transmembrane helix</keyword>
<dbReference type="Proteomes" id="UP000002247">
    <property type="component" value="Chromosome"/>
</dbReference>
<evidence type="ECO:0000256" key="4">
    <source>
        <dbReference type="ARBA" id="ARBA00022989"/>
    </source>
</evidence>
<dbReference type="eggNOG" id="COG1714">
    <property type="taxonomic scope" value="Bacteria"/>
</dbReference>
<feature type="compositionally biased region" description="Low complexity" evidence="6">
    <location>
        <begin position="38"/>
        <end position="47"/>
    </location>
</feature>
<keyword evidence="5 7" id="KW-0472">Membrane</keyword>
<dbReference type="InterPro" id="IPR010432">
    <property type="entry name" value="RDD"/>
</dbReference>
<dbReference type="InterPro" id="IPR051791">
    <property type="entry name" value="Pra-immunoreactive"/>
</dbReference>
<comment type="subcellular location">
    <subcellularLocation>
        <location evidence="1">Cell membrane</location>
        <topology evidence="1">Multi-pass membrane protein</topology>
    </subcellularLocation>
</comment>
<dbReference type="OrthoDB" id="9774993at2"/>
<evidence type="ECO:0000256" key="6">
    <source>
        <dbReference type="SAM" id="MobiDB-lite"/>
    </source>
</evidence>
<evidence type="ECO:0000313" key="9">
    <source>
        <dbReference type="EMBL" id="ADG97976.1"/>
    </source>
</evidence>
<name>D6Z7P6_SEGRD</name>
<dbReference type="HOGENOM" id="CLU_1089461_0_0_11"/>
<feature type="transmembrane region" description="Helical" evidence="7">
    <location>
        <begin position="125"/>
        <end position="146"/>
    </location>
</feature>
<organism evidence="9 10">
    <name type="scientific">Segniliparus rotundus (strain ATCC BAA-972 / CDC 1076 / CIP 108378 / DSM 44985 / JCM 13578)</name>
    <dbReference type="NCBI Taxonomy" id="640132"/>
    <lineage>
        <taxon>Bacteria</taxon>
        <taxon>Bacillati</taxon>
        <taxon>Actinomycetota</taxon>
        <taxon>Actinomycetes</taxon>
        <taxon>Mycobacteriales</taxon>
        <taxon>Segniliparaceae</taxon>
        <taxon>Segniliparus</taxon>
    </lineage>
</organism>
<keyword evidence="2" id="KW-1003">Cell membrane</keyword>
<evidence type="ECO:0000256" key="5">
    <source>
        <dbReference type="ARBA" id="ARBA00023136"/>
    </source>
</evidence>
<protein>
    <submittedName>
        <fullName evidence="9">RDD domain containing protein</fullName>
    </submittedName>
</protein>
<dbReference type="PANTHER" id="PTHR36115">
    <property type="entry name" value="PROLINE-RICH ANTIGEN HOMOLOG-RELATED"/>
    <property type="match status" value="1"/>
</dbReference>
<dbReference type="KEGG" id="srt:Srot_1513"/>